<dbReference type="PANTHER" id="PTHR45431:SF3">
    <property type="entry name" value="RHODANESE-LIKE DOMAIN-CONTAINING PROTEIN 15, CHLOROPLASTIC"/>
    <property type="match status" value="1"/>
</dbReference>
<dbReference type="EC" id="2.8.1.1" evidence="2"/>
<feature type="domain" description="Rhodanese" evidence="1">
    <location>
        <begin position="22"/>
        <end position="98"/>
    </location>
</feature>
<organism evidence="2">
    <name type="scientific">mine drainage metagenome</name>
    <dbReference type="NCBI Taxonomy" id="410659"/>
    <lineage>
        <taxon>unclassified sequences</taxon>
        <taxon>metagenomes</taxon>
        <taxon>ecological metagenomes</taxon>
    </lineage>
</organism>
<dbReference type="InterPro" id="IPR052367">
    <property type="entry name" value="Thiosulfate_ST/Rhodanese-like"/>
</dbReference>
<dbReference type="InterPro" id="IPR001763">
    <property type="entry name" value="Rhodanese-like_dom"/>
</dbReference>
<dbReference type="Gene3D" id="3.40.250.10">
    <property type="entry name" value="Rhodanese-like domain"/>
    <property type="match status" value="1"/>
</dbReference>
<dbReference type="AlphaFoldDB" id="A0A1J5PK14"/>
<sequence length="109" mass="11710">MNWFNDLFSGAHPSQPLQWNTDAVILDVRTPDEFASGHVDGAINVPLSGFAQAHAKAAPDKSRQVIVYCQSGARSGQAMLLLKHQGYSNVINGGSPAAVATHTRRTLVR</sequence>
<evidence type="ECO:0000259" key="1">
    <source>
        <dbReference type="PROSITE" id="PS50206"/>
    </source>
</evidence>
<accession>A0A1J5PK14</accession>
<dbReference type="PANTHER" id="PTHR45431">
    <property type="entry name" value="RHODANESE-LIKE DOMAIN-CONTAINING PROTEIN 15, CHLOROPLASTIC"/>
    <property type="match status" value="1"/>
</dbReference>
<proteinExistence type="predicted"/>
<comment type="caution">
    <text evidence="2">The sequence shown here is derived from an EMBL/GenBank/DDBJ whole genome shotgun (WGS) entry which is preliminary data.</text>
</comment>
<dbReference type="GO" id="GO:0004792">
    <property type="term" value="F:thiosulfate-cyanide sulfurtransferase activity"/>
    <property type="evidence" value="ECO:0007669"/>
    <property type="project" value="UniProtKB-EC"/>
</dbReference>
<dbReference type="SUPFAM" id="SSF52821">
    <property type="entry name" value="Rhodanese/Cell cycle control phosphatase"/>
    <property type="match status" value="1"/>
</dbReference>
<name>A0A1J5PK14_9ZZZZ</name>
<gene>
    <name evidence="2" type="primary">pspE_8</name>
    <name evidence="2" type="ORF">GALL_468690</name>
</gene>
<reference evidence="2" key="1">
    <citation type="submission" date="2016-10" db="EMBL/GenBank/DDBJ databases">
        <title>Sequence of Gallionella enrichment culture.</title>
        <authorList>
            <person name="Poehlein A."/>
            <person name="Muehling M."/>
            <person name="Daniel R."/>
        </authorList>
    </citation>
    <scope>NUCLEOTIDE SEQUENCE</scope>
</reference>
<evidence type="ECO:0000313" key="2">
    <source>
        <dbReference type="EMBL" id="OIQ71514.1"/>
    </source>
</evidence>
<keyword evidence="2" id="KW-0808">Transferase</keyword>
<dbReference type="EMBL" id="MLJW01003693">
    <property type="protein sequence ID" value="OIQ71514.1"/>
    <property type="molecule type" value="Genomic_DNA"/>
</dbReference>
<dbReference type="PROSITE" id="PS50206">
    <property type="entry name" value="RHODANESE_3"/>
    <property type="match status" value="1"/>
</dbReference>
<dbReference type="CDD" id="cd00158">
    <property type="entry name" value="RHOD"/>
    <property type="match status" value="1"/>
</dbReference>
<dbReference type="SMART" id="SM00450">
    <property type="entry name" value="RHOD"/>
    <property type="match status" value="1"/>
</dbReference>
<protein>
    <submittedName>
        <fullName evidence="2">Thiosulfate sulfurtransferase PspE</fullName>
        <ecNumber evidence="2">2.8.1.1</ecNumber>
    </submittedName>
</protein>
<dbReference type="InterPro" id="IPR036873">
    <property type="entry name" value="Rhodanese-like_dom_sf"/>
</dbReference>
<dbReference type="Pfam" id="PF00581">
    <property type="entry name" value="Rhodanese"/>
    <property type="match status" value="1"/>
</dbReference>